<keyword evidence="2" id="KW-1185">Reference proteome</keyword>
<accession>A0A183IHF0</accession>
<dbReference type="Proteomes" id="UP000270296">
    <property type="component" value="Unassembled WGS sequence"/>
</dbReference>
<sequence>MAFMSRSRNREMQFTRLLAHETPGRGPSSVCKRIQIAQEQTEGAMPSKQISETCNLPDHLSPQQRITLVTEQTNAKRRWKTPERILPYWSDSPCCK</sequence>
<gene>
    <name evidence="1" type="ORF">SBAD_LOCUS3045</name>
</gene>
<evidence type="ECO:0000313" key="3">
    <source>
        <dbReference type="WBParaSite" id="SBAD_0000318901-mRNA-1"/>
    </source>
</evidence>
<name>A0A183IHF0_9BILA</name>
<dbReference type="WBParaSite" id="SBAD_0000318901-mRNA-1">
    <property type="protein sequence ID" value="SBAD_0000318901-mRNA-1"/>
    <property type="gene ID" value="SBAD_0000318901"/>
</dbReference>
<reference evidence="1 2" key="2">
    <citation type="submission" date="2018-11" db="EMBL/GenBank/DDBJ databases">
        <authorList>
            <consortium name="Pathogen Informatics"/>
        </authorList>
    </citation>
    <scope>NUCLEOTIDE SEQUENCE [LARGE SCALE GENOMIC DNA]</scope>
</reference>
<reference evidence="3" key="1">
    <citation type="submission" date="2016-06" db="UniProtKB">
        <authorList>
            <consortium name="WormBaseParasite"/>
        </authorList>
    </citation>
    <scope>IDENTIFICATION</scope>
</reference>
<protein>
    <submittedName>
        <fullName evidence="1 3">Uncharacterized protein</fullName>
    </submittedName>
</protein>
<organism evidence="3">
    <name type="scientific">Soboliphyme baturini</name>
    <dbReference type="NCBI Taxonomy" id="241478"/>
    <lineage>
        <taxon>Eukaryota</taxon>
        <taxon>Metazoa</taxon>
        <taxon>Ecdysozoa</taxon>
        <taxon>Nematoda</taxon>
        <taxon>Enoplea</taxon>
        <taxon>Dorylaimia</taxon>
        <taxon>Dioctophymatida</taxon>
        <taxon>Dioctophymatoidea</taxon>
        <taxon>Soboliphymatidae</taxon>
        <taxon>Soboliphyme</taxon>
    </lineage>
</organism>
<evidence type="ECO:0000313" key="1">
    <source>
        <dbReference type="EMBL" id="VDO99808.1"/>
    </source>
</evidence>
<dbReference type="AlphaFoldDB" id="A0A183IHF0"/>
<proteinExistence type="predicted"/>
<dbReference type="EMBL" id="UZAM01007537">
    <property type="protein sequence ID" value="VDO99808.1"/>
    <property type="molecule type" value="Genomic_DNA"/>
</dbReference>
<evidence type="ECO:0000313" key="2">
    <source>
        <dbReference type="Proteomes" id="UP000270296"/>
    </source>
</evidence>